<evidence type="ECO:0000313" key="3">
    <source>
        <dbReference type="EMBL" id="CDJ56151.1"/>
    </source>
</evidence>
<reference evidence="3" key="2">
    <citation type="submission" date="2013-10" db="EMBL/GenBank/DDBJ databases">
        <authorList>
            <person name="Aslett M."/>
        </authorList>
    </citation>
    <scope>NUCLEOTIDE SEQUENCE [LARGE SCALE GENOMIC DNA]</scope>
    <source>
        <strain evidence="3">Weybridge</strain>
    </source>
</reference>
<reference evidence="3" key="1">
    <citation type="submission" date="2013-10" db="EMBL/GenBank/DDBJ databases">
        <title>Genomic analysis of the causative agents of coccidiosis in chickens.</title>
        <authorList>
            <person name="Reid A.J."/>
            <person name="Blake D."/>
            <person name="Billington K."/>
            <person name="Browne H."/>
            <person name="Dunn M."/>
            <person name="Hung S."/>
            <person name="Kawahara F."/>
            <person name="Miranda-Saavedra D."/>
            <person name="Mourier T."/>
            <person name="Nagra H."/>
            <person name="Otto T.D."/>
            <person name="Rawlings N."/>
            <person name="Sanchez A."/>
            <person name="Sanders M."/>
            <person name="Subramaniam C."/>
            <person name="Tay Y."/>
            <person name="Dear P."/>
            <person name="Doerig C."/>
            <person name="Gruber A."/>
            <person name="Parkinson J."/>
            <person name="Shirley M."/>
            <person name="Wan K.L."/>
            <person name="Berriman M."/>
            <person name="Tomley F."/>
            <person name="Pain A."/>
        </authorList>
    </citation>
    <scope>NUCLEOTIDE SEQUENCE [LARGE SCALE GENOMIC DNA]</scope>
    <source>
        <strain evidence="3">Weybridge</strain>
    </source>
</reference>
<keyword evidence="4" id="KW-1185">Reference proteome</keyword>
<sequence>MVVGALCRVVSLVPEFLLTNCLQQPVYLRQDRTQGPLVEVKPGETHPVYWPQQELPQHLQFVVGRCSPSGWSGPVVASEETAGRTWVAVPSSSPKPTQPDVYAVDVAPEGGAKSIAIRASDTGGAFVVRNCCPTVQRVMVHTFHSEMNSSSSSRQTGRPPEADCHFFAHEGQSVVYGWPFPFLYKSRPVSNNISTGSNSNSASSRHHQPTKDRSSTSGHPNSSNTGTSSNATCNNASSTNTKRMNRTDRSNN</sequence>
<dbReference type="Pfam" id="PF25036">
    <property type="entry name" value="VPS13_VAB"/>
    <property type="match status" value="1"/>
</dbReference>
<evidence type="ECO:0000259" key="2">
    <source>
        <dbReference type="Pfam" id="PF25036"/>
    </source>
</evidence>
<dbReference type="EMBL" id="HG718817">
    <property type="protein sequence ID" value="CDJ56151.1"/>
    <property type="molecule type" value="Genomic_DNA"/>
</dbReference>
<dbReference type="VEuPathDB" id="ToxoDB:EMWEY_00002380"/>
<gene>
    <name evidence="3" type="ORF">EMWEY_00002380</name>
</gene>
<evidence type="ECO:0000256" key="1">
    <source>
        <dbReference type="SAM" id="MobiDB-lite"/>
    </source>
</evidence>
<organism evidence="3 4">
    <name type="scientific">Eimeria maxima</name>
    <name type="common">Coccidian parasite</name>
    <dbReference type="NCBI Taxonomy" id="5804"/>
    <lineage>
        <taxon>Eukaryota</taxon>
        <taxon>Sar</taxon>
        <taxon>Alveolata</taxon>
        <taxon>Apicomplexa</taxon>
        <taxon>Conoidasida</taxon>
        <taxon>Coccidia</taxon>
        <taxon>Eucoccidiorida</taxon>
        <taxon>Eimeriorina</taxon>
        <taxon>Eimeriidae</taxon>
        <taxon>Eimeria</taxon>
    </lineage>
</organism>
<dbReference type="RefSeq" id="XP_013332801.1">
    <property type="nucleotide sequence ID" value="XM_013477347.1"/>
</dbReference>
<feature type="compositionally biased region" description="Low complexity" evidence="1">
    <location>
        <begin position="194"/>
        <end position="203"/>
    </location>
</feature>
<dbReference type="OrthoDB" id="207391at2759"/>
<name>U6LWP7_EIMMA</name>
<proteinExistence type="predicted"/>
<evidence type="ECO:0000313" key="4">
    <source>
        <dbReference type="Proteomes" id="UP000030763"/>
    </source>
</evidence>
<dbReference type="Proteomes" id="UP000030763">
    <property type="component" value="Unassembled WGS sequence"/>
</dbReference>
<dbReference type="AlphaFoldDB" id="U6LWP7"/>
<feature type="region of interest" description="Disordered" evidence="1">
    <location>
        <begin position="194"/>
        <end position="252"/>
    </location>
</feature>
<protein>
    <submittedName>
        <fullName evidence="3">Chromosome III, complete sequence, related</fullName>
    </submittedName>
</protein>
<feature type="domain" description="Vacuolar protein sorting-associated protein 13 VPS13 adaptor binding" evidence="2">
    <location>
        <begin position="6"/>
        <end position="182"/>
    </location>
</feature>
<dbReference type="InterPro" id="IPR009543">
    <property type="entry name" value="VPS13_VAB"/>
</dbReference>
<dbReference type="GeneID" id="25334224"/>
<feature type="compositionally biased region" description="Low complexity" evidence="1">
    <location>
        <begin position="215"/>
        <end position="241"/>
    </location>
</feature>
<accession>U6LWP7</accession>